<evidence type="ECO:0000313" key="3">
    <source>
        <dbReference type="Proteomes" id="UP000521017"/>
    </source>
</evidence>
<sequence length="168" mass="19101">MKTFITLLLLTLSISLKAQQKSTIYYDNRDNSVVNFFSKPNVSKMLAENSMCGFSTINFTVSDKGKVIAIQNLLNVQGLFFRTAKDAIERSSGSWIIKPGLKEQTFQISFFITTDRLDSLRIAGKNKDEFQIPVDRYVNYNDTPKELTILPTIKIIYKQAASKPFIVQ</sequence>
<keyword evidence="1" id="KW-0732">Signal</keyword>
<evidence type="ECO:0000256" key="1">
    <source>
        <dbReference type="SAM" id="SignalP"/>
    </source>
</evidence>
<accession>A0A7X0JAU6</accession>
<dbReference type="AlphaFoldDB" id="A0A7X0JAU6"/>
<dbReference type="RefSeq" id="WP_184629247.1">
    <property type="nucleotide sequence ID" value="NZ_JACHCC010000019.1"/>
</dbReference>
<proteinExistence type="predicted"/>
<dbReference type="Proteomes" id="UP000521017">
    <property type="component" value="Unassembled WGS sequence"/>
</dbReference>
<gene>
    <name evidence="2" type="ORF">HDF25_005192</name>
</gene>
<protein>
    <recommendedName>
        <fullName evidence="4">TonB-like protein</fullName>
    </recommendedName>
</protein>
<comment type="caution">
    <text evidence="2">The sequence shown here is derived from an EMBL/GenBank/DDBJ whole genome shotgun (WGS) entry which is preliminary data.</text>
</comment>
<evidence type="ECO:0000313" key="2">
    <source>
        <dbReference type="EMBL" id="MBB6503006.1"/>
    </source>
</evidence>
<evidence type="ECO:0008006" key="4">
    <source>
        <dbReference type="Google" id="ProtNLM"/>
    </source>
</evidence>
<dbReference type="EMBL" id="JACHCC010000019">
    <property type="protein sequence ID" value="MBB6503006.1"/>
    <property type="molecule type" value="Genomic_DNA"/>
</dbReference>
<feature type="signal peptide" evidence="1">
    <location>
        <begin position="1"/>
        <end position="18"/>
    </location>
</feature>
<feature type="chain" id="PRO_5031406064" description="TonB-like protein" evidence="1">
    <location>
        <begin position="19"/>
        <end position="168"/>
    </location>
</feature>
<organism evidence="2 3">
    <name type="scientific">Pedobacter cryoconitis</name>
    <dbReference type="NCBI Taxonomy" id="188932"/>
    <lineage>
        <taxon>Bacteria</taxon>
        <taxon>Pseudomonadati</taxon>
        <taxon>Bacteroidota</taxon>
        <taxon>Sphingobacteriia</taxon>
        <taxon>Sphingobacteriales</taxon>
        <taxon>Sphingobacteriaceae</taxon>
        <taxon>Pedobacter</taxon>
    </lineage>
</organism>
<name>A0A7X0JAU6_9SPHI</name>
<reference evidence="2 3" key="1">
    <citation type="submission" date="2020-08" db="EMBL/GenBank/DDBJ databases">
        <title>Genomic Encyclopedia of Type Strains, Phase IV (KMG-V): Genome sequencing to study the core and pangenomes of soil and plant-associated prokaryotes.</title>
        <authorList>
            <person name="Whitman W."/>
        </authorList>
    </citation>
    <scope>NUCLEOTIDE SEQUENCE [LARGE SCALE GENOMIC DNA]</scope>
    <source>
        <strain evidence="2 3">M2T3</strain>
    </source>
</reference>